<dbReference type="RefSeq" id="XP_050516290.1">
    <property type="nucleotide sequence ID" value="XM_050660333.1"/>
</dbReference>
<dbReference type="InterPro" id="IPR001873">
    <property type="entry name" value="ENaC"/>
</dbReference>
<dbReference type="Gene3D" id="2.60.470.10">
    <property type="entry name" value="Acid-sensing ion channels like domains"/>
    <property type="match status" value="1"/>
</dbReference>
<keyword evidence="8 12" id="KW-0406">Ion transport</keyword>
<evidence type="ECO:0000256" key="1">
    <source>
        <dbReference type="ARBA" id="ARBA00004141"/>
    </source>
</evidence>
<dbReference type="PANTHER" id="PTHR11690">
    <property type="entry name" value="AMILORIDE-SENSITIVE SODIUM CHANNEL-RELATED"/>
    <property type="match status" value="1"/>
</dbReference>
<keyword evidence="11 12" id="KW-0407">Ion channel</keyword>
<evidence type="ECO:0000256" key="11">
    <source>
        <dbReference type="ARBA" id="ARBA00023303"/>
    </source>
</evidence>
<reference evidence="13" key="1">
    <citation type="submission" date="2025-05" db="UniProtKB">
        <authorList>
            <consortium name="EnsemblMetazoa"/>
        </authorList>
    </citation>
    <scope>IDENTIFICATION</scope>
</reference>
<keyword evidence="4 12" id="KW-0894">Sodium channel</keyword>
<dbReference type="Proteomes" id="UP001652700">
    <property type="component" value="Unplaced"/>
</dbReference>
<evidence type="ECO:0000256" key="2">
    <source>
        <dbReference type="ARBA" id="ARBA00007193"/>
    </source>
</evidence>
<evidence type="ECO:0000256" key="10">
    <source>
        <dbReference type="ARBA" id="ARBA00023201"/>
    </source>
</evidence>
<dbReference type="PANTHER" id="PTHR11690:SF237">
    <property type="entry name" value="PICKPOCKET 16-RELATED"/>
    <property type="match status" value="1"/>
</dbReference>
<organism evidence="13 14">
    <name type="scientific">Diabrotica virgifera virgifera</name>
    <name type="common">western corn rootworm</name>
    <dbReference type="NCBI Taxonomy" id="50390"/>
    <lineage>
        <taxon>Eukaryota</taxon>
        <taxon>Metazoa</taxon>
        <taxon>Ecdysozoa</taxon>
        <taxon>Arthropoda</taxon>
        <taxon>Hexapoda</taxon>
        <taxon>Insecta</taxon>
        <taxon>Pterygota</taxon>
        <taxon>Neoptera</taxon>
        <taxon>Endopterygota</taxon>
        <taxon>Coleoptera</taxon>
        <taxon>Polyphaga</taxon>
        <taxon>Cucujiformia</taxon>
        <taxon>Chrysomeloidea</taxon>
        <taxon>Chrysomelidae</taxon>
        <taxon>Galerucinae</taxon>
        <taxon>Diabroticina</taxon>
        <taxon>Diabroticites</taxon>
        <taxon>Diabrotica</taxon>
    </lineage>
</organism>
<proteinExistence type="inferred from homology"/>
<comment type="subcellular location">
    <subcellularLocation>
        <location evidence="1">Membrane</location>
        <topology evidence="1">Multi-pass membrane protein</topology>
    </subcellularLocation>
</comment>
<evidence type="ECO:0000313" key="14">
    <source>
        <dbReference type="Proteomes" id="UP001652700"/>
    </source>
</evidence>
<keyword evidence="6" id="KW-1133">Transmembrane helix</keyword>
<sequence length="576" mass="66701">MANYQCENCLHEFPENDKYNKLRCFGECQRNFCMHCSGYNKTITKTLLDPKNSNLRFFCKLCDSPSLRYLNEKITNLSKNQIPHENFNALIQLTKKLTDNLPVFIETYDLLTKKDGKLDYLTKKIDEIHKLNSLMNPEHLLKSVRQMQQDIFNISSVFFGCSDDTIKVQVEDSNSSEIKLGLQRLSENISEISNQISNFSSKLPAIQTEKEVSKKKIVTKTNVSEIIKDLRYMYYFIKYKSPTGEEMQRFTRLQKIFDKKKITAEEVLRKLSPSCEMMFAKCLWKGLSVKCSHLFQQTKTSEGFCCTFNSHVFKNTSIYEKTAHKYSSTPQRLSTCGSTTGLITLINNDVEDYYAAYVPSFGHRIRISNPYQYSDWNAMNILIATRRVHIVAITPQYTAASEEIRELPLSERQCLYPDEKDLIYFKIYNFRSCLVECRMNITREICKCTPHNYLPDNGRDPSVKVCNLLDIPCLAKINGKIRSSVPGLNGKEILGSMSEKYYKDQCGCYPDCTLTLYQAQDSSYTLLRNNSLYSPYLYNGIGIKDHSLMKIYFGNSAGVKSRRQRTYTWYNLLGRL</sequence>
<keyword evidence="5 12" id="KW-0812">Transmembrane</keyword>
<name>A0ABM5L1G9_DIAVI</name>
<accession>A0ABM5L1G9</accession>
<evidence type="ECO:0000256" key="8">
    <source>
        <dbReference type="ARBA" id="ARBA00023065"/>
    </source>
</evidence>
<comment type="similarity">
    <text evidence="2 12">Belongs to the amiloride-sensitive sodium channel (TC 1.A.6) family.</text>
</comment>
<evidence type="ECO:0000256" key="4">
    <source>
        <dbReference type="ARBA" id="ARBA00022461"/>
    </source>
</evidence>
<keyword evidence="14" id="KW-1185">Reference proteome</keyword>
<evidence type="ECO:0000256" key="6">
    <source>
        <dbReference type="ARBA" id="ARBA00022989"/>
    </source>
</evidence>
<evidence type="ECO:0000256" key="9">
    <source>
        <dbReference type="ARBA" id="ARBA00023136"/>
    </source>
</evidence>
<keyword evidence="9" id="KW-0472">Membrane</keyword>
<evidence type="ECO:0000256" key="3">
    <source>
        <dbReference type="ARBA" id="ARBA00022448"/>
    </source>
</evidence>
<dbReference type="GeneID" id="114325876"/>
<evidence type="ECO:0000256" key="12">
    <source>
        <dbReference type="RuleBase" id="RU000679"/>
    </source>
</evidence>
<dbReference type="EnsemblMetazoa" id="XM_050660333.1">
    <property type="protein sequence ID" value="XP_050516290.1"/>
    <property type="gene ID" value="LOC114325876"/>
</dbReference>
<evidence type="ECO:0000256" key="5">
    <source>
        <dbReference type="ARBA" id="ARBA00022692"/>
    </source>
</evidence>
<dbReference type="Pfam" id="PF00858">
    <property type="entry name" value="ASC"/>
    <property type="match status" value="1"/>
</dbReference>
<keyword evidence="7" id="KW-0915">Sodium</keyword>
<protein>
    <submittedName>
        <fullName evidence="13">Uncharacterized protein</fullName>
    </submittedName>
</protein>
<keyword evidence="10 12" id="KW-0739">Sodium transport</keyword>
<evidence type="ECO:0000256" key="7">
    <source>
        <dbReference type="ARBA" id="ARBA00023053"/>
    </source>
</evidence>
<keyword evidence="3 12" id="KW-0813">Transport</keyword>
<evidence type="ECO:0000313" key="13">
    <source>
        <dbReference type="EnsemblMetazoa" id="XP_050516290.1"/>
    </source>
</evidence>